<dbReference type="InterPro" id="IPR001905">
    <property type="entry name" value="Ammonium_transpt"/>
</dbReference>
<evidence type="ECO:0000256" key="11">
    <source>
        <dbReference type="ARBA" id="ARBA00023136"/>
    </source>
</evidence>
<dbReference type="GO" id="GO:0097272">
    <property type="term" value="P:ammonium homeostasis"/>
    <property type="evidence" value="ECO:0007669"/>
    <property type="project" value="TreeGrafter"/>
</dbReference>
<dbReference type="Gene3D" id="3.30.70.1230">
    <property type="entry name" value="Nucleotide cyclase"/>
    <property type="match status" value="2"/>
</dbReference>
<keyword evidence="8" id="KW-0418">Kinase</keyword>
<gene>
    <name evidence="16" type="ORF">TL16_g11860</name>
</gene>
<proteinExistence type="inferred from homology"/>
<evidence type="ECO:0000313" key="17">
    <source>
        <dbReference type="Proteomes" id="UP001162640"/>
    </source>
</evidence>
<protein>
    <recommendedName>
        <fullName evidence="15">Protein kinase domain-containing protein</fullName>
    </recommendedName>
</protein>
<feature type="region of interest" description="Disordered" evidence="13">
    <location>
        <begin position="1356"/>
        <end position="1558"/>
    </location>
</feature>
<dbReference type="Proteomes" id="UP001162640">
    <property type="component" value="Unassembled WGS sequence"/>
</dbReference>
<feature type="transmembrane region" description="Helical" evidence="14">
    <location>
        <begin position="307"/>
        <end position="324"/>
    </location>
</feature>
<dbReference type="GO" id="GO:0004672">
    <property type="term" value="F:protein kinase activity"/>
    <property type="evidence" value="ECO:0007669"/>
    <property type="project" value="InterPro"/>
</dbReference>
<feature type="compositionally biased region" description="Low complexity" evidence="13">
    <location>
        <begin position="1430"/>
        <end position="1467"/>
    </location>
</feature>
<keyword evidence="7" id="KW-0547">Nucleotide-binding</keyword>
<dbReference type="PROSITE" id="PS00108">
    <property type="entry name" value="PROTEIN_KINASE_ST"/>
    <property type="match status" value="1"/>
</dbReference>
<dbReference type="SUPFAM" id="SSF111352">
    <property type="entry name" value="Ammonium transporter"/>
    <property type="match status" value="1"/>
</dbReference>
<dbReference type="SUPFAM" id="SSF55073">
    <property type="entry name" value="Nucleotide cyclase"/>
    <property type="match status" value="2"/>
</dbReference>
<evidence type="ECO:0000256" key="9">
    <source>
        <dbReference type="ARBA" id="ARBA00022840"/>
    </source>
</evidence>
<dbReference type="SMART" id="SM00220">
    <property type="entry name" value="S_TKc"/>
    <property type="match status" value="1"/>
</dbReference>
<feature type="region of interest" description="Disordered" evidence="13">
    <location>
        <begin position="612"/>
        <end position="649"/>
    </location>
</feature>
<dbReference type="GO" id="GO:0035556">
    <property type="term" value="P:intracellular signal transduction"/>
    <property type="evidence" value="ECO:0007669"/>
    <property type="project" value="InterPro"/>
</dbReference>
<feature type="transmembrane region" description="Helical" evidence="14">
    <location>
        <begin position="436"/>
        <end position="457"/>
    </location>
</feature>
<evidence type="ECO:0000256" key="5">
    <source>
        <dbReference type="ARBA" id="ARBA00022679"/>
    </source>
</evidence>
<dbReference type="Pfam" id="PF00211">
    <property type="entry name" value="Guanylate_cyc"/>
    <property type="match status" value="1"/>
</dbReference>
<evidence type="ECO:0000256" key="12">
    <source>
        <dbReference type="ARBA" id="ARBA00023177"/>
    </source>
</evidence>
<dbReference type="Pfam" id="PF00909">
    <property type="entry name" value="Ammonium_transp"/>
    <property type="match status" value="1"/>
</dbReference>
<dbReference type="InterPro" id="IPR000719">
    <property type="entry name" value="Prot_kinase_dom"/>
</dbReference>
<dbReference type="Pfam" id="PF07714">
    <property type="entry name" value="PK_Tyr_Ser-Thr"/>
    <property type="match status" value="1"/>
</dbReference>
<dbReference type="Gene3D" id="1.10.3430.10">
    <property type="entry name" value="Ammonium transporter AmtB like domains"/>
    <property type="match status" value="1"/>
</dbReference>
<dbReference type="PANTHER" id="PTHR11730:SF6">
    <property type="entry name" value="AMMONIUM TRANSPORTER"/>
    <property type="match status" value="1"/>
</dbReference>
<evidence type="ECO:0000256" key="14">
    <source>
        <dbReference type="SAM" id="Phobius"/>
    </source>
</evidence>
<feature type="transmembrane region" description="Helical" evidence="14">
    <location>
        <begin position="270"/>
        <end position="287"/>
    </location>
</feature>
<feature type="compositionally biased region" description="Low complexity" evidence="13">
    <location>
        <begin position="1360"/>
        <end position="1374"/>
    </location>
</feature>
<dbReference type="InterPro" id="IPR024041">
    <property type="entry name" value="NH4_transpt_AmtB-like_dom"/>
</dbReference>
<dbReference type="InterPro" id="IPR008271">
    <property type="entry name" value="Ser/Thr_kinase_AS"/>
</dbReference>
<dbReference type="SUPFAM" id="SSF56112">
    <property type="entry name" value="Protein kinase-like (PK-like)"/>
    <property type="match status" value="1"/>
</dbReference>
<dbReference type="InterPro" id="IPR001245">
    <property type="entry name" value="Ser-Thr/Tyr_kinase_cat_dom"/>
</dbReference>
<evidence type="ECO:0000256" key="10">
    <source>
        <dbReference type="ARBA" id="ARBA00022989"/>
    </source>
</evidence>
<accession>A0A9W7BP20</accession>
<feature type="compositionally biased region" description="Gly residues" evidence="13">
    <location>
        <begin position="1513"/>
        <end position="1526"/>
    </location>
</feature>
<dbReference type="GO" id="GO:0009190">
    <property type="term" value="P:cyclic nucleotide biosynthetic process"/>
    <property type="evidence" value="ECO:0007669"/>
    <property type="project" value="InterPro"/>
</dbReference>
<feature type="compositionally biased region" description="Polar residues" evidence="13">
    <location>
        <begin position="1375"/>
        <end position="1396"/>
    </location>
</feature>
<evidence type="ECO:0000259" key="15">
    <source>
        <dbReference type="PROSITE" id="PS50011"/>
    </source>
</evidence>
<feature type="domain" description="Protein kinase" evidence="15">
    <location>
        <begin position="1072"/>
        <end position="1339"/>
    </location>
</feature>
<keyword evidence="9" id="KW-0067">ATP-binding</keyword>
<sequence>MSPNRPDTSEPFRIPQPTYLLTYQFPLRGRVLSFVPMSTCLDKIDAIFSDDYVANEGADTLVGCQDEADAELGRIINILWMMICTMLVFFMQVGFALLEVGSVQSKNAKSILIKNLLDGSVGSLAWWAFGYGLAYGPDGNFLCGGSWFYFNDESEDTFRGLPDYAHFLFQWAFATTAATIVSGSIAERCNPTSYLIFSGFITAFFYPIAVHWTWSDQAWLANLGFKDFAGCGPVHIVGGASGLMGAAFLGPRTGRFNLDGQPNPMPAHNLVLSTVGCFILWFGWYGFNGGSVGDLTGGGYAKAAKTMLTTTLSAASAGLSVYWIESFMTGIRDLPPLLNGILAGLVSITASADCVDSWASVIIGVVGAFAYSIGSRAILAYEIDDPLNAFPLHGVCGVWGLFAVGLFADDEDHKGLFYAGEGNLGGPGYRQLGVQILGAIVLIIWSTLTSGICFWLVDKCVGLRVTLKEEKLGMDMAHHGGSAYPDFVKKRGAPIQDVVIVMTDIEAPRELWKADPALMVHCQTLHDTIMRTCIMDHSGYEVSAEGDCFTVAFHNAEDAINWGFQVQSQLLQTTWPAELLQHLRCSVILAKDHTTNINTNAAPSGLALGSLASAPISPQKSSKKGKRSTKKKKRKTGMAQTTAQAAKNIGAKKGSRPLFNGLRVRMAMDYGHCDHSVNEITEKYSYSGPPMTHCKAILKSIQSGGQIVITKAMNKALLEGDDPFQDSHKICLGTHIFQDLDDPVELIQCLPQDMAEREILPLVTVRKTGPDYFDAPSANVAPGMPIPPVTIVCTKLADNSLRGVRASMANRVMYLHDTVLRKFLLQNEGYECQGQNGSFILAFPTPEKASNWAIATHLSFLKVDWAKEPKQVADCMAQMKINIGIHSDICENIEPHPQNGRADYFGSIIDVAGCCSSTGIMGQVALSERAYMMLSPGRARTVTVGPTVKIGRQQSGVSDFGQAHGSVQTYVLAVPMSKNCKVEEYKETKWKPFSIPSMEEDKVRDMRLKIEREGKKVGGLNLDKFKLGGGKKTLSAVRDDGSSDSAGQGGALDILETSNLGAWKLDSDEIDFEGGFYVSSGSFGEVKTAMFRGTMVAVKTLKPEQADEENIGRFKEELLLCRDLRHPNIMQVLGGCWSTQEKIYLVMEFCEKGSMGALLKREGSQHRMVTTKLTWAIEMAKAMCYLHGFNPSIVHRDLKGDNVLINHGMSVKVCDFGESRQKSNEGTMTTVGSPFWIAPEVFIGERYDESCDVYSYGLVLLELLMNGQMEQAFNFGLKKHQKRFGLSIAHKIAKGWRPQLDPELVTKYPNYCQLIGDCWQQSSSARPKFSAILNYLLRLQRNVSIPNDCELLMRPEDLNSSDSSSSGTGSADSTITTFSDGSGSTSNSAVSTPSGTIQGGSFRGKPSMPSLREDALYSGSGHHEEMHGISSQSESESESGSTGTGSDVTGSQDGSSSYRSNNSGASSFRNAESPRIEPRGTFNGSDLEIERRNSGSPVQLVQGSSNNNSQAMSGGGTLRGSGGGNTLRGQPKEGGTIRGKTEKTEDGSDNLEMVSSMKSSDRALGVVMKEIMHL</sequence>
<dbReference type="EMBL" id="BLQM01000456">
    <property type="protein sequence ID" value="GMH90759.1"/>
    <property type="molecule type" value="Genomic_DNA"/>
</dbReference>
<dbReference type="InterPro" id="IPR001054">
    <property type="entry name" value="A/G_cyclase"/>
</dbReference>
<dbReference type="InterPro" id="IPR029787">
    <property type="entry name" value="Nucleotide_cyclase"/>
</dbReference>
<dbReference type="GO" id="GO:0005886">
    <property type="term" value="C:plasma membrane"/>
    <property type="evidence" value="ECO:0007669"/>
    <property type="project" value="TreeGrafter"/>
</dbReference>
<feature type="transmembrane region" description="Helical" evidence="14">
    <location>
        <begin position="78"/>
        <end position="100"/>
    </location>
</feature>
<dbReference type="GO" id="GO:0008519">
    <property type="term" value="F:ammonium channel activity"/>
    <property type="evidence" value="ECO:0007669"/>
    <property type="project" value="InterPro"/>
</dbReference>
<evidence type="ECO:0000256" key="2">
    <source>
        <dbReference type="ARBA" id="ARBA00004167"/>
    </source>
</evidence>
<feature type="transmembrane region" description="Helical" evidence="14">
    <location>
        <begin position="194"/>
        <end position="214"/>
    </location>
</feature>
<feature type="transmembrane region" description="Helical" evidence="14">
    <location>
        <begin position="112"/>
        <end position="129"/>
    </location>
</feature>
<dbReference type="InterPro" id="IPR018047">
    <property type="entry name" value="Ammonium_transpt_CS"/>
</dbReference>
<keyword evidence="6 14" id="KW-0812">Transmembrane</keyword>
<feature type="transmembrane region" description="Helical" evidence="14">
    <location>
        <begin position="390"/>
        <end position="408"/>
    </location>
</feature>
<feature type="compositionally biased region" description="Basic residues" evidence="13">
    <location>
        <begin position="621"/>
        <end position="636"/>
    </location>
</feature>
<keyword evidence="5" id="KW-0808">Transferase</keyword>
<evidence type="ECO:0000256" key="7">
    <source>
        <dbReference type="ARBA" id="ARBA00022741"/>
    </source>
</evidence>
<evidence type="ECO:0000256" key="8">
    <source>
        <dbReference type="ARBA" id="ARBA00022777"/>
    </source>
</evidence>
<evidence type="ECO:0000256" key="6">
    <source>
        <dbReference type="ARBA" id="ARBA00022692"/>
    </source>
</evidence>
<evidence type="ECO:0000313" key="16">
    <source>
        <dbReference type="EMBL" id="GMH90759.1"/>
    </source>
</evidence>
<keyword evidence="12" id="KW-0924">Ammonia transport</keyword>
<reference evidence="17" key="1">
    <citation type="journal article" date="2023" name="Commun. Biol.">
        <title>Genome analysis of Parmales, the sister group of diatoms, reveals the evolutionary specialization of diatoms from phago-mixotrophs to photoautotrophs.</title>
        <authorList>
            <person name="Ban H."/>
            <person name="Sato S."/>
            <person name="Yoshikawa S."/>
            <person name="Yamada K."/>
            <person name="Nakamura Y."/>
            <person name="Ichinomiya M."/>
            <person name="Sato N."/>
            <person name="Blanc-Mathieu R."/>
            <person name="Endo H."/>
            <person name="Kuwata A."/>
            <person name="Ogata H."/>
        </authorList>
    </citation>
    <scope>NUCLEOTIDE SEQUENCE [LARGE SCALE GENOMIC DNA]</scope>
</reference>
<evidence type="ECO:0000256" key="13">
    <source>
        <dbReference type="SAM" id="MobiDB-lite"/>
    </source>
</evidence>
<dbReference type="InterPro" id="IPR029020">
    <property type="entry name" value="Ammonium/urea_transptr"/>
</dbReference>
<comment type="similarity">
    <text evidence="3">Belongs to the ammonia transporter channel (TC 1.A.11.2) family.</text>
</comment>
<dbReference type="InterPro" id="IPR011009">
    <property type="entry name" value="Kinase-like_dom_sf"/>
</dbReference>
<dbReference type="PROSITE" id="PS50011">
    <property type="entry name" value="PROTEIN_KINASE_DOM"/>
    <property type="match status" value="1"/>
</dbReference>
<organism evidence="16 17">
    <name type="scientific">Triparma laevis f. inornata</name>
    <dbReference type="NCBI Taxonomy" id="1714386"/>
    <lineage>
        <taxon>Eukaryota</taxon>
        <taxon>Sar</taxon>
        <taxon>Stramenopiles</taxon>
        <taxon>Ochrophyta</taxon>
        <taxon>Bolidophyceae</taxon>
        <taxon>Parmales</taxon>
        <taxon>Triparmaceae</taxon>
        <taxon>Triparma</taxon>
    </lineage>
</organism>
<dbReference type="GO" id="GO:0005524">
    <property type="term" value="F:ATP binding"/>
    <property type="evidence" value="ECO:0007669"/>
    <property type="project" value="UniProtKB-KW"/>
</dbReference>
<dbReference type="FunFam" id="1.10.3430.10:FF:000008">
    <property type="entry name" value="Ammonium transporter"/>
    <property type="match status" value="1"/>
</dbReference>
<dbReference type="PROSITE" id="PS01219">
    <property type="entry name" value="AMMONIUM_TRANSP"/>
    <property type="match status" value="1"/>
</dbReference>
<keyword evidence="11 14" id="KW-0472">Membrane</keyword>
<keyword evidence="4" id="KW-0813">Transport</keyword>
<feature type="transmembrane region" description="Helical" evidence="14">
    <location>
        <begin position="164"/>
        <end position="182"/>
    </location>
</feature>
<comment type="subcellular location">
    <subcellularLocation>
        <location evidence="1">Membrane</location>
        <topology evidence="1">Multi-pass membrane protein</topology>
    </subcellularLocation>
    <subcellularLocation>
        <location evidence="2">Membrane</location>
        <topology evidence="2">Single-pass membrane protein</topology>
    </subcellularLocation>
</comment>
<dbReference type="FunFam" id="3.30.200.20:FF:000180">
    <property type="entry name" value="serine/threonine-protein kinase STY46-like"/>
    <property type="match status" value="1"/>
</dbReference>
<dbReference type="Gene3D" id="1.10.510.10">
    <property type="entry name" value="Transferase(Phosphotransferase) domain 1"/>
    <property type="match status" value="1"/>
</dbReference>
<dbReference type="PANTHER" id="PTHR11730">
    <property type="entry name" value="AMMONIUM TRANSPORTER"/>
    <property type="match status" value="1"/>
</dbReference>
<name>A0A9W7BP20_9STRA</name>
<comment type="caution">
    <text evidence="16">The sequence shown here is derived from an EMBL/GenBank/DDBJ whole genome shotgun (WGS) entry which is preliminary data.</text>
</comment>
<evidence type="ECO:0000256" key="1">
    <source>
        <dbReference type="ARBA" id="ARBA00004141"/>
    </source>
</evidence>
<feature type="transmembrane region" description="Helical" evidence="14">
    <location>
        <begin position="358"/>
        <end position="378"/>
    </location>
</feature>
<feature type="compositionally biased region" description="Basic and acidic residues" evidence="13">
    <location>
        <begin position="1411"/>
        <end position="1427"/>
    </location>
</feature>
<dbReference type="NCBIfam" id="TIGR00836">
    <property type="entry name" value="amt"/>
    <property type="match status" value="1"/>
</dbReference>
<feature type="compositionally biased region" description="Polar residues" evidence="13">
    <location>
        <begin position="1494"/>
        <end position="1512"/>
    </location>
</feature>
<keyword evidence="10 14" id="KW-1133">Transmembrane helix</keyword>
<evidence type="ECO:0000256" key="3">
    <source>
        <dbReference type="ARBA" id="ARBA00005887"/>
    </source>
</evidence>
<evidence type="ECO:0000256" key="4">
    <source>
        <dbReference type="ARBA" id="ARBA00022448"/>
    </source>
</evidence>
<feature type="transmembrane region" description="Helical" evidence="14">
    <location>
        <begin position="234"/>
        <end position="250"/>
    </location>
</feature>